<gene>
    <name evidence="2" type="ORF">M427DRAFT_73833</name>
</gene>
<dbReference type="Proteomes" id="UP000070544">
    <property type="component" value="Unassembled WGS sequence"/>
</dbReference>
<evidence type="ECO:0000313" key="3">
    <source>
        <dbReference type="Proteomes" id="UP000070544"/>
    </source>
</evidence>
<protein>
    <submittedName>
        <fullName evidence="2">Uncharacterized protein</fullName>
    </submittedName>
</protein>
<reference evidence="2 3" key="1">
    <citation type="journal article" date="2015" name="Genome Biol. Evol.">
        <title>Phylogenomic analyses indicate that early fungi evolved digesting cell walls of algal ancestors of land plants.</title>
        <authorList>
            <person name="Chang Y."/>
            <person name="Wang S."/>
            <person name="Sekimoto S."/>
            <person name="Aerts A.L."/>
            <person name="Choi C."/>
            <person name="Clum A."/>
            <person name="LaButti K.M."/>
            <person name="Lindquist E.A."/>
            <person name="Yee Ngan C."/>
            <person name="Ohm R.A."/>
            <person name="Salamov A.A."/>
            <person name="Grigoriev I.V."/>
            <person name="Spatafora J.W."/>
            <person name="Berbee M.L."/>
        </authorList>
    </citation>
    <scope>NUCLEOTIDE SEQUENCE [LARGE SCALE GENOMIC DNA]</scope>
    <source>
        <strain evidence="2 3">JEL478</strain>
    </source>
</reference>
<feature type="region of interest" description="Disordered" evidence="1">
    <location>
        <begin position="325"/>
        <end position="347"/>
    </location>
</feature>
<keyword evidence="3" id="KW-1185">Reference proteome</keyword>
<dbReference type="EMBL" id="KQ965820">
    <property type="protein sequence ID" value="KXS10556.1"/>
    <property type="molecule type" value="Genomic_DNA"/>
</dbReference>
<dbReference type="OrthoDB" id="2141176at2759"/>
<evidence type="ECO:0000313" key="2">
    <source>
        <dbReference type="EMBL" id="KXS10556.1"/>
    </source>
</evidence>
<proteinExistence type="predicted"/>
<feature type="compositionally biased region" description="Polar residues" evidence="1">
    <location>
        <begin position="325"/>
        <end position="338"/>
    </location>
</feature>
<accession>A0A139A196</accession>
<organism evidence="2 3">
    <name type="scientific">Gonapodya prolifera (strain JEL478)</name>
    <name type="common">Monoblepharis prolifera</name>
    <dbReference type="NCBI Taxonomy" id="1344416"/>
    <lineage>
        <taxon>Eukaryota</taxon>
        <taxon>Fungi</taxon>
        <taxon>Fungi incertae sedis</taxon>
        <taxon>Chytridiomycota</taxon>
        <taxon>Chytridiomycota incertae sedis</taxon>
        <taxon>Monoblepharidomycetes</taxon>
        <taxon>Monoblepharidales</taxon>
        <taxon>Gonapodyaceae</taxon>
        <taxon>Gonapodya</taxon>
    </lineage>
</organism>
<sequence>MLISGVTMYDPATTFAIVPAGPGTFMFTYSSVNLTCARFCPVRDTQMQLYIYPWLGAAANYSGMAPMFKVPNFNVSDMARYKRNFTVDTANLDDPRVDDAADIGTFFQMLTMSIYNPMGVEVAFSIVQFSIQNLCQVLDEIKSGATLNSVIYIMDSQANIIAMSGLPSNSTLRKEILVPNRSPRSIFAFSSTEFPLVNHSSRVVFDYAGRDLKSNFSDSQWRSGGFMFQVSSTTIWGSKYTIVSGAPEEDYLGDTINLSQKLNDNALLQAMQKATKFDFSDISNGTLKKNTSVLTEVQCNQEYFYEMLKQFASALKQNRSLITGTKTSGHGMSGTGNKTVEKSVSVV</sequence>
<evidence type="ECO:0000256" key="1">
    <source>
        <dbReference type="SAM" id="MobiDB-lite"/>
    </source>
</evidence>
<name>A0A139A196_GONPJ</name>
<dbReference type="AlphaFoldDB" id="A0A139A196"/>